<dbReference type="PANTHER" id="PTHR21015:SF22">
    <property type="entry name" value="GLYCOSYLTRANSFERASE"/>
    <property type="match status" value="1"/>
</dbReference>
<dbReference type="GO" id="GO:1901137">
    <property type="term" value="P:carbohydrate derivative biosynthetic process"/>
    <property type="evidence" value="ECO:0007669"/>
    <property type="project" value="UniProtKB-ARBA"/>
</dbReference>
<protein>
    <recommendedName>
        <fullName evidence="7">UDP-N-acetylglucosamine--N-acetylmuramyl-(pentapeptide) pyrophosphoryl-undecaprenol N-acetylglucosamine transferase</fullName>
    </recommendedName>
</protein>
<organism evidence="5 6">
    <name type="scientific">Fraserbacteria sp. (strain RBG_16_55_9)</name>
    <dbReference type="NCBI Taxonomy" id="1817864"/>
    <lineage>
        <taxon>Bacteria</taxon>
        <taxon>Candidatus Fraseribacteriota</taxon>
    </lineage>
</organism>
<feature type="domain" description="Glycosyl transferase family 28 C-terminal" evidence="4">
    <location>
        <begin position="141"/>
        <end position="305"/>
    </location>
</feature>
<evidence type="ECO:0000313" key="5">
    <source>
        <dbReference type="EMBL" id="OGF52743.1"/>
    </source>
</evidence>
<evidence type="ECO:0000256" key="1">
    <source>
        <dbReference type="ARBA" id="ARBA00022676"/>
    </source>
</evidence>
<dbReference type="InterPro" id="IPR007235">
    <property type="entry name" value="Glyco_trans_28_C"/>
</dbReference>
<proteinExistence type="predicted"/>
<dbReference type="Proteomes" id="UP000179157">
    <property type="component" value="Unassembled WGS sequence"/>
</dbReference>
<gene>
    <name evidence="5" type="ORF">A2Z21_08175</name>
</gene>
<dbReference type="Pfam" id="PF04101">
    <property type="entry name" value="Glyco_tran_28_C"/>
    <property type="match status" value="1"/>
</dbReference>
<keyword evidence="2" id="KW-0808">Transferase</keyword>
<dbReference type="CDD" id="cd03785">
    <property type="entry name" value="GT28_MurG"/>
    <property type="match status" value="1"/>
</dbReference>
<name>A0A1F5UNK8_FRAXR</name>
<comment type="caution">
    <text evidence="5">The sequence shown here is derived from an EMBL/GenBank/DDBJ whole genome shotgun (WGS) entry which is preliminary data.</text>
</comment>
<dbReference type="GO" id="GO:0016758">
    <property type="term" value="F:hexosyltransferase activity"/>
    <property type="evidence" value="ECO:0007669"/>
    <property type="project" value="InterPro"/>
</dbReference>
<dbReference type="STRING" id="1817864.A2Z21_08175"/>
<evidence type="ECO:0000259" key="4">
    <source>
        <dbReference type="Pfam" id="PF04101"/>
    </source>
</evidence>
<evidence type="ECO:0000256" key="2">
    <source>
        <dbReference type="ARBA" id="ARBA00022679"/>
    </source>
</evidence>
<evidence type="ECO:0000313" key="6">
    <source>
        <dbReference type="Proteomes" id="UP000179157"/>
    </source>
</evidence>
<dbReference type="Pfam" id="PF03033">
    <property type="entry name" value="Glyco_transf_28"/>
    <property type="match status" value="1"/>
</dbReference>
<reference evidence="5 6" key="1">
    <citation type="journal article" date="2016" name="Nat. Commun.">
        <title>Thousands of microbial genomes shed light on interconnected biogeochemical processes in an aquifer system.</title>
        <authorList>
            <person name="Anantharaman K."/>
            <person name="Brown C.T."/>
            <person name="Hug L.A."/>
            <person name="Sharon I."/>
            <person name="Castelle C.J."/>
            <person name="Probst A.J."/>
            <person name="Thomas B.C."/>
            <person name="Singh A."/>
            <person name="Wilkins M.J."/>
            <person name="Karaoz U."/>
            <person name="Brodie E.L."/>
            <person name="Williams K.H."/>
            <person name="Hubbard S.S."/>
            <person name="Banfield J.F."/>
        </authorList>
    </citation>
    <scope>NUCLEOTIDE SEQUENCE [LARGE SCALE GENOMIC DNA]</scope>
    <source>
        <strain evidence="6">RBG_16_55_9</strain>
    </source>
</reference>
<dbReference type="InterPro" id="IPR004276">
    <property type="entry name" value="GlycoTrans_28_N"/>
</dbReference>
<evidence type="ECO:0008006" key="7">
    <source>
        <dbReference type="Google" id="ProtNLM"/>
    </source>
</evidence>
<dbReference type="GO" id="GO:0005975">
    <property type="term" value="P:carbohydrate metabolic process"/>
    <property type="evidence" value="ECO:0007669"/>
    <property type="project" value="InterPro"/>
</dbReference>
<dbReference type="Gene3D" id="3.40.50.2000">
    <property type="entry name" value="Glycogen Phosphorylase B"/>
    <property type="match status" value="2"/>
</dbReference>
<evidence type="ECO:0000259" key="3">
    <source>
        <dbReference type="Pfam" id="PF03033"/>
    </source>
</evidence>
<sequence length="353" mass="38695">MEFFKIQARGIERRFSKQASSALWQNGLGLVQTLRIVGRFRPHLILGTGGYASFAPLFWGTLLRIPTLIHEQNVIPGLVNRVLAPWVDCVMLAYPDAALSLQAKRVVTTGVPLRSSILQARDHLDPSAAKRLFKLDPARPMVLVMGGSQGARALHEQLVNGRERLERQGIQLVIVAGKDAPRLNAQLLSDGGGSSQITVLEHTAEIGALLKAAALVVCRAGGATLAELTALGKPAIVVPWPGAADGHQEKNARWLAERGACRLLLEDQLQDTQLADEIVNTLRDEDRLQEMSTRSAHLGNADALNHVIREVEAYLDYGKRSRIVSLHRNRRGWDERLSAGTSRARPSRQRLGS</sequence>
<dbReference type="AlphaFoldDB" id="A0A1F5UNK8"/>
<dbReference type="SUPFAM" id="SSF53756">
    <property type="entry name" value="UDP-Glycosyltransferase/glycogen phosphorylase"/>
    <property type="match status" value="1"/>
</dbReference>
<dbReference type="EMBL" id="MFGX01000130">
    <property type="protein sequence ID" value="OGF52743.1"/>
    <property type="molecule type" value="Genomic_DNA"/>
</dbReference>
<dbReference type="PANTHER" id="PTHR21015">
    <property type="entry name" value="UDP-N-ACETYLGLUCOSAMINE--N-ACETYLMURAMYL-(PENTAPEPTIDE) PYROPHOSPHORYL-UNDECAPRENOL N-ACETYLGLUCOSAMINE TRANSFERASE 1"/>
    <property type="match status" value="1"/>
</dbReference>
<keyword evidence="1" id="KW-0328">Glycosyltransferase</keyword>
<feature type="domain" description="Glycosyltransferase family 28 N-terminal" evidence="3">
    <location>
        <begin position="2"/>
        <end position="91"/>
    </location>
</feature>
<accession>A0A1F5UNK8</accession>